<proteinExistence type="predicted"/>
<name>A0ABX2KG55_9PROT</name>
<dbReference type="Proteomes" id="UP000605086">
    <property type="component" value="Unassembled WGS sequence"/>
</dbReference>
<keyword evidence="2" id="KW-0378">Hydrolase</keyword>
<protein>
    <submittedName>
        <fullName evidence="2">Alpha/beta hydrolase</fullName>
    </submittedName>
</protein>
<reference evidence="2 3" key="1">
    <citation type="submission" date="2019-10" db="EMBL/GenBank/DDBJ databases">
        <title>Genome sequence of Azospirillum melinis.</title>
        <authorList>
            <person name="Ambrosini A."/>
            <person name="Sant'Anna F.H."/>
            <person name="Cassan F.D."/>
            <person name="Souza E.M."/>
            <person name="Passaglia L.M.P."/>
        </authorList>
    </citation>
    <scope>NUCLEOTIDE SEQUENCE [LARGE SCALE GENOMIC DNA]</scope>
    <source>
        <strain evidence="2 3">TMCY0552</strain>
    </source>
</reference>
<keyword evidence="3" id="KW-1185">Reference proteome</keyword>
<dbReference type="SUPFAM" id="SSF53474">
    <property type="entry name" value="alpha/beta-Hydrolases"/>
    <property type="match status" value="1"/>
</dbReference>
<evidence type="ECO:0000313" key="3">
    <source>
        <dbReference type="Proteomes" id="UP000605086"/>
    </source>
</evidence>
<feature type="chain" id="PRO_5046050568" evidence="1">
    <location>
        <begin position="26"/>
        <end position="325"/>
    </location>
</feature>
<keyword evidence="1" id="KW-0732">Signal</keyword>
<feature type="signal peptide" evidence="1">
    <location>
        <begin position="1"/>
        <end position="25"/>
    </location>
</feature>
<gene>
    <name evidence="2" type="ORF">GBZ48_09970</name>
</gene>
<sequence length="325" mass="35513">MSLRSLCLVALAMAAALPVPFPAQAQSRPNDELFSNAVVASGKTITRDQCAALEARETASWVEVGGRGECLRYYAAGLKPGTNPVVAAWMHGDIMGTRPEQIGHQEGLSVAGMIKQERALSERFGVPFIFLARPGAYGSSGKFWTMRHTPREAALMNAHLDLLKKRYGIGAWSLGGSSAGGTLTAEFLARRIDLTCAVISSGASAYEAYLKAHDAKARLARPETWFDPYRSLDRIPKDPARRIFVIGDPRETNVLFRTQRLYFDGLLAGGHNARLVALERARPPRFHSLVDFGETATGLCAQGMDTDRLLKTLHAMPEQTERISN</sequence>
<organism evidence="2 3">
    <name type="scientific">Azospirillum melinis</name>
    <dbReference type="NCBI Taxonomy" id="328839"/>
    <lineage>
        <taxon>Bacteria</taxon>
        <taxon>Pseudomonadati</taxon>
        <taxon>Pseudomonadota</taxon>
        <taxon>Alphaproteobacteria</taxon>
        <taxon>Rhodospirillales</taxon>
        <taxon>Azospirillaceae</taxon>
        <taxon>Azospirillum</taxon>
    </lineage>
</organism>
<comment type="caution">
    <text evidence="2">The sequence shown here is derived from an EMBL/GenBank/DDBJ whole genome shotgun (WGS) entry which is preliminary data.</text>
</comment>
<accession>A0ABX2KG55</accession>
<dbReference type="EMBL" id="WHOS01000010">
    <property type="protein sequence ID" value="NUA99619.1"/>
    <property type="molecule type" value="Genomic_DNA"/>
</dbReference>
<evidence type="ECO:0000313" key="2">
    <source>
        <dbReference type="EMBL" id="NUA99619.1"/>
    </source>
</evidence>
<dbReference type="GO" id="GO:0016787">
    <property type="term" value="F:hydrolase activity"/>
    <property type="evidence" value="ECO:0007669"/>
    <property type="project" value="UniProtKB-KW"/>
</dbReference>
<evidence type="ECO:0000256" key="1">
    <source>
        <dbReference type="SAM" id="SignalP"/>
    </source>
</evidence>
<dbReference type="InterPro" id="IPR029058">
    <property type="entry name" value="AB_hydrolase_fold"/>
</dbReference>
<dbReference type="Gene3D" id="3.40.50.1820">
    <property type="entry name" value="alpha/beta hydrolase"/>
    <property type="match status" value="1"/>
</dbReference>